<evidence type="ECO:0000313" key="4">
    <source>
        <dbReference type="Proteomes" id="UP000325313"/>
    </source>
</evidence>
<gene>
    <name evidence="1" type="ORF">PGT21_031127</name>
    <name evidence="2" type="ORF">PGTUg99_024426</name>
</gene>
<comment type="caution">
    <text evidence="2">The sequence shown here is derived from an EMBL/GenBank/DDBJ whole genome shotgun (WGS) entry which is preliminary data.</text>
</comment>
<proteinExistence type="predicted"/>
<evidence type="ECO:0000313" key="1">
    <source>
        <dbReference type="EMBL" id="KAA1106214.1"/>
    </source>
</evidence>
<dbReference type="Proteomes" id="UP000324748">
    <property type="component" value="Unassembled WGS sequence"/>
</dbReference>
<dbReference type="Proteomes" id="UP000325313">
    <property type="component" value="Unassembled WGS sequence"/>
</dbReference>
<dbReference type="EMBL" id="VDEP01000305">
    <property type="protein sequence ID" value="KAA1109265.1"/>
    <property type="molecule type" value="Genomic_DNA"/>
</dbReference>
<dbReference type="AlphaFoldDB" id="A0A5B0Q819"/>
<organism evidence="2 4">
    <name type="scientific">Puccinia graminis f. sp. tritici</name>
    <dbReference type="NCBI Taxonomy" id="56615"/>
    <lineage>
        <taxon>Eukaryota</taxon>
        <taxon>Fungi</taxon>
        <taxon>Dikarya</taxon>
        <taxon>Basidiomycota</taxon>
        <taxon>Pucciniomycotina</taxon>
        <taxon>Pucciniomycetes</taxon>
        <taxon>Pucciniales</taxon>
        <taxon>Pucciniaceae</taxon>
        <taxon>Puccinia</taxon>
    </lineage>
</organism>
<dbReference type="EMBL" id="VSWC01000040">
    <property type="protein sequence ID" value="KAA1106214.1"/>
    <property type="molecule type" value="Genomic_DNA"/>
</dbReference>
<evidence type="ECO:0000313" key="3">
    <source>
        <dbReference type="Proteomes" id="UP000324748"/>
    </source>
</evidence>
<reference evidence="3 4" key="1">
    <citation type="submission" date="2019-05" db="EMBL/GenBank/DDBJ databases">
        <title>Emergence of the Ug99 lineage of the wheat stem rust pathogen through somatic hybridization.</title>
        <authorList>
            <person name="Li F."/>
            <person name="Upadhyaya N.M."/>
            <person name="Sperschneider J."/>
            <person name="Matny O."/>
            <person name="Nguyen-Phuc H."/>
            <person name="Mago R."/>
            <person name="Raley C."/>
            <person name="Miller M.E."/>
            <person name="Silverstein K.A.T."/>
            <person name="Henningsen E."/>
            <person name="Hirsch C.D."/>
            <person name="Visser B."/>
            <person name="Pretorius Z.A."/>
            <person name="Steffenson B.J."/>
            <person name="Schwessinger B."/>
            <person name="Dodds P.N."/>
            <person name="Figueroa M."/>
        </authorList>
    </citation>
    <scope>NUCLEOTIDE SEQUENCE [LARGE SCALE GENOMIC DNA]</scope>
    <source>
        <strain evidence="1">21-0</strain>
        <strain evidence="2 4">Ug99</strain>
    </source>
</reference>
<sequence length="54" mass="5893">MPGQLASATKNDGGWALSSGMQEVIQLPSESQDWWEQNGRRRMPTGGNCLQISS</sequence>
<name>A0A5B0Q819_PUCGR</name>
<protein>
    <submittedName>
        <fullName evidence="2">Uncharacterized protein</fullName>
    </submittedName>
</protein>
<evidence type="ECO:0000313" key="2">
    <source>
        <dbReference type="EMBL" id="KAA1109265.1"/>
    </source>
</evidence>
<keyword evidence="3" id="KW-1185">Reference proteome</keyword>
<accession>A0A5B0Q819</accession>